<dbReference type="InterPro" id="IPR050879">
    <property type="entry name" value="Acyltransferase_3"/>
</dbReference>
<feature type="transmembrane region" description="Helical" evidence="1">
    <location>
        <begin position="116"/>
        <end position="135"/>
    </location>
</feature>
<dbReference type="AlphaFoldDB" id="A0A2S0I5E7"/>
<keyword evidence="1" id="KW-1133">Transmembrane helix</keyword>
<feature type="transmembrane region" description="Helical" evidence="1">
    <location>
        <begin position="335"/>
        <end position="356"/>
    </location>
</feature>
<dbReference type="GO" id="GO:0016747">
    <property type="term" value="F:acyltransferase activity, transferring groups other than amino-acyl groups"/>
    <property type="evidence" value="ECO:0007669"/>
    <property type="project" value="InterPro"/>
</dbReference>
<feature type="transmembrane region" description="Helical" evidence="1">
    <location>
        <begin position="155"/>
        <end position="175"/>
    </location>
</feature>
<keyword evidence="4" id="KW-1185">Reference proteome</keyword>
<evidence type="ECO:0000259" key="2">
    <source>
        <dbReference type="Pfam" id="PF01757"/>
    </source>
</evidence>
<keyword evidence="1" id="KW-0472">Membrane</keyword>
<feature type="transmembrane region" description="Helical" evidence="1">
    <location>
        <begin position="309"/>
        <end position="329"/>
    </location>
</feature>
<protein>
    <submittedName>
        <fullName evidence="3">Acyltransferase</fullName>
    </submittedName>
</protein>
<dbReference type="PANTHER" id="PTHR23028">
    <property type="entry name" value="ACETYLTRANSFERASE"/>
    <property type="match status" value="1"/>
</dbReference>
<feature type="transmembrane region" description="Helical" evidence="1">
    <location>
        <begin position="214"/>
        <end position="232"/>
    </location>
</feature>
<dbReference type="InterPro" id="IPR002656">
    <property type="entry name" value="Acyl_transf_3_dom"/>
</dbReference>
<proteinExistence type="predicted"/>
<reference evidence="3 4" key="1">
    <citation type="submission" date="2017-09" db="EMBL/GenBank/DDBJ databases">
        <title>Genomic, metabolic, and phenotypic characteristics of bacterial isolates from the natural microbiome of the model nematode Caenorhabditis elegans.</title>
        <authorList>
            <person name="Zimmermann J."/>
            <person name="Obeng N."/>
            <person name="Yang W."/>
            <person name="Obeng O."/>
            <person name="Kissoyan K."/>
            <person name="Pees B."/>
            <person name="Dirksen P."/>
            <person name="Hoppner M."/>
            <person name="Franke A."/>
            <person name="Rosenstiel P."/>
            <person name="Leippe M."/>
            <person name="Dierking K."/>
            <person name="Kaleta C."/>
            <person name="Schulenburg H."/>
        </authorList>
    </citation>
    <scope>NUCLEOTIDE SEQUENCE [LARGE SCALE GENOMIC DNA]</scope>
    <source>
        <strain evidence="3 4">MYb73</strain>
    </source>
</reference>
<gene>
    <name evidence="3" type="ORF">CLM73_09175</name>
</gene>
<keyword evidence="1" id="KW-0812">Transmembrane</keyword>
<evidence type="ECO:0000313" key="4">
    <source>
        <dbReference type="Proteomes" id="UP000239477"/>
    </source>
</evidence>
<keyword evidence="3" id="KW-0012">Acyltransferase</keyword>
<feature type="domain" description="Acyltransferase 3" evidence="2">
    <location>
        <begin position="42"/>
        <end position="351"/>
    </location>
</feature>
<feature type="transmembrane region" description="Helical" evidence="1">
    <location>
        <begin position="78"/>
        <end position="95"/>
    </location>
</feature>
<feature type="transmembrane region" description="Helical" evidence="1">
    <location>
        <begin position="244"/>
        <end position="264"/>
    </location>
</feature>
<feature type="transmembrane region" description="Helical" evidence="1">
    <location>
        <begin position="276"/>
        <end position="297"/>
    </location>
</feature>
<feature type="transmembrane region" description="Helical" evidence="1">
    <location>
        <begin position="182"/>
        <end position="202"/>
    </location>
</feature>
<keyword evidence="3" id="KW-0808">Transferase</keyword>
<dbReference type="GO" id="GO:0016020">
    <property type="term" value="C:membrane"/>
    <property type="evidence" value="ECO:0007669"/>
    <property type="project" value="TreeGrafter"/>
</dbReference>
<evidence type="ECO:0000313" key="3">
    <source>
        <dbReference type="EMBL" id="AVJ27266.1"/>
    </source>
</evidence>
<accession>A0A2S0I5E7</accession>
<dbReference type="GO" id="GO:0009103">
    <property type="term" value="P:lipopolysaccharide biosynthetic process"/>
    <property type="evidence" value="ECO:0007669"/>
    <property type="project" value="TreeGrafter"/>
</dbReference>
<feature type="transmembrane region" description="Helical" evidence="1">
    <location>
        <begin position="49"/>
        <end position="72"/>
    </location>
</feature>
<dbReference type="EMBL" id="CP023270">
    <property type="protein sequence ID" value="AVJ27266.1"/>
    <property type="molecule type" value="Genomic_DNA"/>
</dbReference>
<sequence>MISCARLFSRQRTFPDQLIVAPLSASDIVLERGMTKVERFPGADGIRGLACLVVLLTHAFAMFFVTTAGLYLAGTGKIGVWLFFVLSAFLLTYKFRTSGFSASILGSYALGRILRILPMFAVAVLVYFVLGTAGIDSARDVWLALTFQKGYAHLWTIPVEFSFYAWLPLVAALLIAARKHSIALVSVTAVALIAVQQTLWPYWRTDINAIGTQWYASSFTIGCYLATIINDVRGRISNRTSNFICTVVTAGLVLGSPGARNLMFGVPYDTALADKFVYISAAWALFIIATIDLKGIFGRLVNSKYMRMMGAWSYSIYLFHWLVFMHLQTRFQNSALAMLTAIGISILIGAAAYRYLEMPVERFRHRLQARFLANDDIQRTEGLKRTPRT</sequence>
<dbReference type="Pfam" id="PF01757">
    <property type="entry name" value="Acyl_transf_3"/>
    <property type="match status" value="1"/>
</dbReference>
<organism evidence="3 4">
    <name type="scientific">Achromobacter spanius</name>
    <dbReference type="NCBI Taxonomy" id="217203"/>
    <lineage>
        <taxon>Bacteria</taxon>
        <taxon>Pseudomonadati</taxon>
        <taxon>Pseudomonadota</taxon>
        <taxon>Betaproteobacteria</taxon>
        <taxon>Burkholderiales</taxon>
        <taxon>Alcaligenaceae</taxon>
        <taxon>Achromobacter</taxon>
    </lineage>
</organism>
<name>A0A2S0I5E7_9BURK</name>
<evidence type="ECO:0000256" key="1">
    <source>
        <dbReference type="SAM" id="Phobius"/>
    </source>
</evidence>
<dbReference type="Proteomes" id="UP000239477">
    <property type="component" value="Chromosome"/>
</dbReference>
<dbReference type="PANTHER" id="PTHR23028:SF53">
    <property type="entry name" value="ACYL_TRANSF_3 DOMAIN-CONTAINING PROTEIN"/>
    <property type="match status" value="1"/>
</dbReference>